<protein>
    <submittedName>
        <fullName evidence="2">Uncharacterized protein</fullName>
    </submittedName>
</protein>
<evidence type="ECO:0000256" key="1">
    <source>
        <dbReference type="SAM" id="MobiDB-lite"/>
    </source>
</evidence>
<feature type="compositionally biased region" description="Low complexity" evidence="1">
    <location>
        <begin position="12"/>
        <end position="31"/>
    </location>
</feature>
<evidence type="ECO:0000313" key="2">
    <source>
        <dbReference type="EMBL" id="RMJ10458.1"/>
    </source>
</evidence>
<name>A0A3M2RYR9_9HYPO</name>
<keyword evidence="3" id="KW-1185">Reference proteome</keyword>
<dbReference type="OrthoDB" id="5105855at2759"/>
<comment type="caution">
    <text evidence="2">The sequence shown here is derived from an EMBL/GenBank/DDBJ whole genome shotgun (WGS) entry which is preliminary data.</text>
</comment>
<dbReference type="EMBL" id="NKUJ01000202">
    <property type="protein sequence ID" value="RMJ10458.1"/>
    <property type="molecule type" value="Genomic_DNA"/>
</dbReference>
<evidence type="ECO:0000313" key="3">
    <source>
        <dbReference type="Proteomes" id="UP000277212"/>
    </source>
</evidence>
<feature type="compositionally biased region" description="Acidic residues" evidence="1">
    <location>
        <begin position="36"/>
        <end position="45"/>
    </location>
</feature>
<sequence length="309" mass="34069">MSAAGTPLSAGSDSPLTDPSSTLTDLDMTLLGADYSDNEAADGEESGNHEPDDNDDGFAKPWSREDAIDRLDLEFWLHHPNCEPEENSHSSNGIHVGPDHPQFHLYARIHGLVNKYYDELDREGESNMVGETKDQVQHARNAFHTNGYGINGKYWSKLLPDQAEMMLPRFIDPHGDMDGAIAGSLATMGRGWMLSINGKEVGNDSVTARNNSNDAASVASQVPSILQRIEGLEGHLVLVRDQAVAKVKELDEKLLELDVLTKNHQADLEYLKPLVRNNAKKRRFEPSGAGYATDDYTDLFSENKKGRLA</sequence>
<proteinExistence type="predicted"/>
<organism evidence="2 3">
    <name type="scientific">Fusarium kuroshium</name>
    <dbReference type="NCBI Taxonomy" id="2010991"/>
    <lineage>
        <taxon>Eukaryota</taxon>
        <taxon>Fungi</taxon>
        <taxon>Dikarya</taxon>
        <taxon>Ascomycota</taxon>
        <taxon>Pezizomycotina</taxon>
        <taxon>Sordariomycetes</taxon>
        <taxon>Hypocreomycetidae</taxon>
        <taxon>Hypocreales</taxon>
        <taxon>Nectriaceae</taxon>
        <taxon>Fusarium</taxon>
        <taxon>Fusarium solani species complex</taxon>
    </lineage>
</organism>
<dbReference type="AlphaFoldDB" id="A0A3M2RYR9"/>
<dbReference type="Proteomes" id="UP000277212">
    <property type="component" value="Unassembled WGS sequence"/>
</dbReference>
<gene>
    <name evidence="2" type="ORF">CDV36_009912</name>
</gene>
<reference evidence="2 3" key="1">
    <citation type="submission" date="2017-06" db="EMBL/GenBank/DDBJ databases">
        <title>Comparative genomic analysis of Ambrosia Fusariam Clade fungi.</title>
        <authorList>
            <person name="Stajich J.E."/>
            <person name="Carrillo J."/>
            <person name="Kijimoto T."/>
            <person name="Eskalen A."/>
            <person name="O'Donnell K."/>
            <person name="Kasson M."/>
        </authorList>
    </citation>
    <scope>NUCLEOTIDE SEQUENCE [LARGE SCALE GENOMIC DNA]</scope>
    <source>
        <strain evidence="2">UCR3666</strain>
    </source>
</reference>
<feature type="region of interest" description="Disordered" evidence="1">
    <location>
        <begin position="1"/>
        <end position="61"/>
    </location>
</feature>
<accession>A0A3M2RYR9</accession>